<dbReference type="EMBL" id="JBBJCI010000033">
    <property type="protein sequence ID" value="KAK7254033.1"/>
    <property type="molecule type" value="Genomic_DNA"/>
</dbReference>
<organism evidence="1 2">
    <name type="scientific">Aureococcus anophagefferens</name>
    <name type="common">Harmful bloom alga</name>
    <dbReference type="NCBI Taxonomy" id="44056"/>
    <lineage>
        <taxon>Eukaryota</taxon>
        <taxon>Sar</taxon>
        <taxon>Stramenopiles</taxon>
        <taxon>Ochrophyta</taxon>
        <taxon>Pelagophyceae</taxon>
        <taxon>Pelagomonadales</taxon>
        <taxon>Pelagomonadaceae</taxon>
        <taxon>Aureococcus</taxon>
    </lineage>
</organism>
<keyword evidence="2" id="KW-1185">Reference proteome</keyword>
<comment type="caution">
    <text evidence="1">The sequence shown here is derived from an EMBL/GenBank/DDBJ whole genome shotgun (WGS) entry which is preliminary data.</text>
</comment>
<proteinExistence type="predicted"/>
<accession>A0ABR1GE35</accession>
<evidence type="ECO:0000313" key="2">
    <source>
        <dbReference type="Proteomes" id="UP001363151"/>
    </source>
</evidence>
<name>A0ABR1GE35_AURAN</name>
<sequence length="502" mass="55237">MRLVLATVCIVATAEDRALPHVVAGHYDRTWEPDETTSLGELRSISRAEAWAGVLVAALDDTGDDPCASGAAGDDEARIALRSAQRQRAARFMRIAVARRSTWDGPWLSPGAAGRACGAVLLEPRDDWAALQRDGALRSTRVHTYGDGRHARGQLARLAMDSVRVDRFTFQNDLDYTIKLHWFDIGMEEGVDANRSPYGEVAEVRPGADATIGTSVGHVFAVSDADGHFISKVTVRGHGDGVVLDAAHLATEATACSAADAPHDPHAARMQALELERLEALGGAAGLDARVRFAVLEHVYDLAMEKRKALSDVQIAVTPNVTADGFKLIKTPPHVYDKVIQFYNASHDRIRRPEADGGPLYNQRRIQTWHTPLEGRLKAYVFDELKRLMEDWAPTTVPLKGTSAYGVRTYERGAYLHLHVDTANTHVVSGIMNVAQAGVDEPWPLEILDHAGKLHAVNMEPGDFLLYESARLLHGRPRPFRGDSYANIFVHYMPEHDWSVDF</sequence>
<gene>
    <name evidence="1" type="ORF">SO694_00003786</name>
</gene>
<reference evidence="1 2" key="1">
    <citation type="submission" date="2024-03" db="EMBL/GenBank/DDBJ databases">
        <title>Aureococcus anophagefferens CCMP1851 and Kratosvirus quantuckense: Draft genome of a second virus-susceptible host strain in the model system.</title>
        <authorList>
            <person name="Chase E."/>
            <person name="Truchon A.R."/>
            <person name="Schepens W."/>
            <person name="Wilhelm S.W."/>
        </authorList>
    </citation>
    <scope>NUCLEOTIDE SEQUENCE [LARGE SCALE GENOMIC DNA]</scope>
    <source>
        <strain evidence="1 2">CCMP1851</strain>
    </source>
</reference>
<dbReference type="Proteomes" id="UP001363151">
    <property type="component" value="Unassembled WGS sequence"/>
</dbReference>
<evidence type="ECO:0000313" key="1">
    <source>
        <dbReference type="EMBL" id="KAK7254033.1"/>
    </source>
</evidence>
<dbReference type="KEGG" id="aaf:AURANDRAFT_62497"/>
<protein>
    <submittedName>
        <fullName evidence="1">Uncharacterized protein</fullName>
    </submittedName>
</protein>